<accession>A0A2U3LUF3</accession>
<sequence>MAYKEWAGRGLGLNADERIGFIERLEQLRGSKVLVYYSHTPLDDTIIVPLYKQLKEMGHTKKIDLFLHSYGGAVDTPYKVVTLIREFCDEFAVIVPFVAKSAASMLVLGADEVVMGPISELGPIDPLVIHPVYKDILVPVQAVWHCLDYLQRSITNSSDPEVASFMVTPLLNKLDPWLIGDYEKTIKASQQYAETLLSNYMLKDDLERVPIVTQALTEGYYSHGYPIGRREAKELGIKVTDAHGELWDVIWTLYLGYEELFKVKEEETVETETIDEETVDEATNKL</sequence>
<dbReference type="Proteomes" id="UP000238916">
    <property type="component" value="Unassembled WGS sequence"/>
</dbReference>
<dbReference type="SUPFAM" id="SSF52096">
    <property type="entry name" value="ClpP/crotonase"/>
    <property type="match status" value="1"/>
</dbReference>
<gene>
    <name evidence="1" type="ORF">SBF1_840047</name>
</gene>
<dbReference type="InterPro" id="IPR002825">
    <property type="entry name" value="Pept_S49_ser-pept_pro"/>
</dbReference>
<dbReference type="EMBL" id="OMOF01000823">
    <property type="protein sequence ID" value="SPF55573.1"/>
    <property type="molecule type" value="Genomic_DNA"/>
</dbReference>
<dbReference type="InterPro" id="IPR029045">
    <property type="entry name" value="ClpP/crotonase-like_dom_sf"/>
</dbReference>
<evidence type="ECO:0000313" key="1">
    <source>
        <dbReference type="EMBL" id="SPF55573.1"/>
    </source>
</evidence>
<evidence type="ECO:0008006" key="3">
    <source>
        <dbReference type="Google" id="ProtNLM"/>
    </source>
</evidence>
<organism evidence="1 2">
    <name type="scientific">Candidatus Desulfosporosinus infrequens</name>
    <dbReference type="NCBI Taxonomy" id="2043169"/>
    <lineage>
        <taxon>Bacteria</taxon>
        <taxon>Bacillati</taxon>
        <taxon>Bacillota</taxon>
        <taxon>Clostridia</taxon>
        <taxon>Eubacteriales</taxon>
        <taxon>Desulfitobacteriaceae</taxon>
        <taxon>Desulfosporosinus</taxon>
    </lineage>
</organism>
<dbReference type="PANTHER" id="PTHR35984">
    <property type="entry name" value="PERIPLASMIC SERINE PROTEASE"/>
    <property type="match status" value="1"/>
</dbReference>
<dbReference type="GO" id="GO:0016020">
    <property type="term" value="C:membrane"/>
    <property type="evidence" value="ECO:0007669"/>
    <property type="project" value="InterPro"/>
</dbReference>
<evidence type="ECO:0000313" key="2">
    <source>
        <dbReference type="Proteomes" id="UP000238916"/>
    </source>
</evidence>
<dbReference type="Pfam" id="PF01972">
    <property type="entry name" value="SDH_protease"/>
    <property type="match status" value="1"/>
</dbReference>
<proteinExistence type="predicted"/>
<dbReference type="Gene3D" id="3.90.226.10">
    <property type="entry name" value="2-enoyl-CoA Hydratase, Chain A, domain 1"/>
    <property type="match status" value="1"/>
</dbReference>
<dbReference type="AlphaFoldDB" id="A0A2U3LUF3"/>
<name>A0A2U3LUF3_9FIRM</name>
<protein>
    <recommendedName>
        <fullName evidence="3">Peptidase</fullName>
    </recommendedName>
</protein>
<dbReference type="PANTHER" id="PTHR35984:SF1">
    <property type="entry name" value="PERIPLASMIC SERINE PROTEASE"/>
    <property type="match status" value="1"/>
</dbReference>
<reference evidence="2" key="1">
    <citation type="submission" date="2018-02" db="EMBL/GenBank/DDBJ databases">
        <authorList>
            <person name="Hausmann B."/>
        </authorList>
    </citation>
    <scope>NUCLEOTIDE SEQUENCE [LARGE SCALE GENOMIC DNA]</scope>
    <source>
        <strain evidence="2">Peat soil MAG SbF1</strain>
    </source>
</reference>